<evidence type="ECO:0000313" key="8">
    <source>
        <dbReference type="Proteomes" id="UP000066529"/>
    </source>
</evidence>
<feature type="domain" description="4Fe-4S ferredoxin-type" evidence="6">
    <location>
        <begin position="16"/>
        <end position="45"/>
    </location>
</feature>
<feature type="domain" description="4Fe-4S ferredoxin-type" evidence="6">
    <location>
        <begin position="313"/>
        <end position="343"/>
    </location>
</feature>
<evidence type="ECO:0000259" key="6">
    <source>
        <dbReference type="PROSITE" id="PS51379"/>
    </source>
</evidence>
<sequence length="346" mass="37493">MQDNMRLSIFAEKKDKKLVYKPEKCIGCGTCVQACPKGNLSVGAVGAITRGLLDADFLEIKKSEECLVCGICAKVCPTGALELKQEGKSLTDMSYLFRAMKPTSVNENCVHCGLCEDICPRGCIEVTREISEDGHLKLVGKTHIDSDCCVHCGWCAAVCPVNAISVEKPFEGRWTKDENICQTCHTCVEVCPANAIFNKKAKSGERVEKISHRPDACIYCGACAVSCPVNAIDVRKTAILPDVEKKSVLEKKILEAPVPEALLRTYLETDENACLGCGNCVIVCPVNALNSHELAAGYLNDMDEKTLLEVKNGRISIVNQDCCGADGACALICPVDAIRLVKREVE</sequence>
<dbReference type="PIRSF" id="PIRSF005658">
    <property type="entry name" value="FwdF"/>
    <property type="match status" value="1"/>
</dbReference>
<name>A0A0E3NDQ6_METTT</name>
<evidence type="ECO:0000256" key="2">
    <source>
        <dbReference type="ARBA" id="ARBA00022723"/>
    </source>
</evidence>
<dbReference type="OrthoDB" id="23833at2157"/>
<dbReference type="CDD" id="cd10549">
    <property type="entry name" value="MtMvhB_like"/>
    <property type="match status" value="1"/>
</dbReference>
<dbReference type="RefSeq" id="WP_048167536.1">
    <property type="nucleotide sequence ID" value="NZ_CP009501.1"/>
</dbReference>
<dbReference type="PANTHER" id="PTHR43193">
    <property type="match status" value="1"/>
</dbReference>
<keyword evidence="5" id="KW-0411">Iron-sulfur</keyword>
<feature type="domain" description="4Fe-4S ferredoxin-type" evidence="6">
    <location>
        <begin position="56"/>
        <end position="86"/>
    </location>
</feature>
<organism evidence="7 8">
    <name type="scientific">Methanosarcina thermophila (strain ATCC 43570 / DSM 1825 / OCM 12 / VKM B-1830 / TM-1)</name>
    <dbReference type="NCBI Taxonomy" id="523844"/>
    <lineage>
        <taxon>Archaea</taxon>
        <taxon>Methanobacteriati</taxon>
        <taxon>Methanobacteriota</taxon>
        <taxon>Stenosarchaea group</taxon>
        <taxon>Methanomicrobia</taxon>
        <taxon>Methanosarcinales</taxon>
        <taxon>Methanosarcinaceae</taxon>
        <taxon>Methanosarcina</taxon>
    </lineage>
</organism>
<dbReference type="GO" id="GO:0046872">
    <property type="term" value="F:metal ion binding"/>
    <property type="evidence" value="ECO:0007669"/>
    <property type="project" value="UniProtKB-KW"/>
</dbReference>
<dbReference type="FunFam" id="3.30.70.20:FF:000035">
    <property type="entry name" value="Iron hydrogenase 1"/>
    <property type="match status" value="1"/>
</dbReference>
<dbReference type="STRING" id="523844.MSTHT_1765"/>
<dbReference type="InterPro" id="IPR017896">
    <property type="entry name" value="4Fe4S_Fe-S-bd"/>
</dbReference>
<dbReference type="InterPro" id="IPR017900">
    <property type="entry name" value="4Fe4S_Fe_S_CS"/>
</dbReference>
<dbReference type="GeneID" id="41602875"/>
<gene>
    <name evidence="7" type="ORF">MSTHT_1765</name>
</gene>
<dbReference type="HOGENOM" id="CLU_050974_0_0_2"/>
<dbReference type="InterPro" id="IPR052977">
    <property type="entry name" value="Polyferredoxin-like_ET"/>
</dbReference>
<dbReference type="Proteomes" id="UP000066529">
    <property type="component" value="Chromosome"/>
</dbReference>
<protein>
    <submittedName>
        <fullName evidence="7">Polyferredoxin protein MvhB</fullName>
    </submittedName>
</protein>
<dbReference type="Pfam" id="PF13187">
    <property type="entry name" value="Fer4_9"/>
    <property type="match status" value="1"/>
</dbReference>
<dbReference type="EMBL" id="CP009501">
    <property type="protein sequence ID" value="AKB13523.1"/>
    <property type="molecule type" value="Genomic_DNA"/>
</dbReference>
<dbReference type="PROSITE" id="PS00198">
    <property type="entry name" value="4FE4S_FER_1"/>
    <property type="match status" value="4"/>
</dbReference>
<dbReference type="GO" id="GO:0051539">
    <property type="term" value="F:4 iron, 4 sulfur cluster binding"/>
    <property type="evidence" value="ECO:0007669"/>
    <property type="project" value="UniProtKB-KW"/>
</dbReference>
<feature type="domain" description="4Fe-4S ferredoxin-type" evidence="6">
    <location>
        <begin position="265"/>
        <end position="294"/>
    </location>
</feature>
<keyword evidence="3" id="KW-0677">Repeat</keyword>
<feature type="domain" description="4Fe-4S ferredoxin-type" evidence="6">
    <location>
        <begin position="100"/>
        <end position="129"/>
    </location>
</feature>
<feature type="domain" description="4Fe-4S ferredoxin-type" evidence="6">
    <location>
        <begin position="172"/>
        <end position="201"/>
    </location>
</feature>
<accession>A0A0E3NDQ6</accession>
<evidence type="ECO:0000256" key="4">
    <source>
        <dbReference type="ARBA" id="ARBA00023004"/>
    </source>
</evidence>
<dbReference type="Pfam" id="PF12838">
    <property type="entry name" value="Fer4_7"/>
    <property type="match status" value="2"/>
</dbReference>
<dbReference type="PROSITE" id="PS51379">
    <property type="entry name" value="4FE4S_FER_2"/>
    <property type="match status" value="8"/>
</dbReference>
<proteinExistence type="predicted"/>
<dbReference type="AlphaFoldDB" id="A0A0E3NDQ6"/>
<keyword evidence="1" id="KW-0004">4Fe-4S</keyword>
<dbReference type="KEGG" id="mthr:MSTHT_1765"/>
<evidence type="ECO:0000256" key="3">
    <source>
        <dbReference type="ARBA" id="ARBA00022737"/>
    </source>
</evidence>
<keyword evidence="4" id="KW-0408">Iron</keyword>
<dbReference type="PANTHER" id="PTHR43193:SF2">
    <property type="entry name" value="POLYFERREDOXIN PROTEIN FWDF"/>
    <property type="match status" value="1"/>
</dbReference>
<evidence type="ECO:0000256" key="1">
    <source>
        <dbReference type="ARBA" id="ARBA00022485"/>
    </source>
</evidence>
<dbReference type="Gene3D" id="3.30.70.20">
    <property type="match status" value="5"/>
</dbReference>
<dbReference type="GO" id="GO:0016491">
    <property type="term" value="F:oxidoreductase activity"/>
    <property type="evidence" value="ECO:0007669"/>
    <property type="project" value="UniProtKB-ARBA"/>
</dbReference>
<reference evidence="7 8" key="1">
    <citation type="submission" date="2014-07" db="EMBL/GenBank/DDBJ databases">
        <title>Methanogenic archaea and the global carbon cycle.</title>
        <authorList>
            <person name="Henriksen J.R."/>
            <person name="Luke J."/>
            <person name="Reinhart S."/>
            <person name="Benedict M.N."/>
            <person name="Youngblut N.D."/>
            <person name="Metcalf M.E."/>
            <person name="Whitaker R.J."/>
            <person name="Metcalf W.W."/>
        </authorList>
    </citation>
    <scope>NUCLEOTIDE SEQUENCE [LARGE SCALE GENOMIC DNA]</scope>
    <source>
        <strain evidence="8">ATCC 43570 / DSM 1825 / OCM 12 / VKM B-1830 / TM-1</strain>
    </source>
</reference>
<dbReference type="InterPro" id="IPR043256">
    <property type="entry name" value="MvhB-like"/>
</dbReference>
<evidence type="ECO:0000313" key="7">
    <source>
        <dbReference type="EMBL" id="AKB13523.1"/>
    </source>
</evidence>
<feature type="domain" description="4Fe-4S ferredoxin-type" evidence="6">
    <location>
        <begin position="140"/>
        <end position="169"/>
    </location>
</feature>
<dbReference type="SUPFAM" id="SSF54862">
    <property type="entry name" value="4Fe-4S ferredoxins"/>
    <property type="match status" value="3"/>
</dbReference>
<feature type="domain" description="4Fe-4S ferredoxin-type" evidence="6">
    <location>
        <begin position="208"/>
        <end position="237"/>
    </location>
</feature>
<keyword evidence="2" id="KW-0479">Metal-binding</keyword>
<dbReference type="Pfam" id="PF00037">
    <property type="entry name" value="Fer4"/>
    <property type="match status" value="1"/>
</dbReference>
<evidence type="ECO:0000256" key="5">
    <source>
        <dbReference type="ARBA" id="ARBA00023014"/>
    </source>
</evidence>
<dbReference type="PATRIC" id="fig|523844.20.peg.2184"/>